<keyword evidence="3" id="KW-1185">Reference proteome</keyword>
<sequence length="232" mass="23653">MAPLNLLCGVLLLLHGVLSAKIDALKLGKVSRPRQPPLLGFIAPRQSSAPGGGVGDVPAQCTTNCNPVNDILETGTCPPSECCTQLFEAAYYNCLLCVGQADNATKAEFAQAQTLVDNLVVDCSDLGFVLPDLTLPGQNSSRIIPTSTFASNAKSSNTISQITITSVSAPTSTHSQTTVSVLGSNSNGGSVGLPSGTAPTGPSTSSNAAGKRLGSRFLVLLASAVLAWMHGA</sequence>
<proteinExistence type="predicted"/>
<comment type="caution">
    <text evidence="2">The sequence shown here is derived from an EMBL/GenBank/DDBJ whole genome shotgun (WGS) entry which is preliminary data.</text>
</comment>
<evidence type="ECO:0008006" key="4">
    <source>
        <dbReference type="Google" id="ProtNLM"/>
    </source>
</evidence>
<reference evidence="2" key="1">
    <citation type="submission" date="2020-05" db="EMBL/GenBank/DDBJ databases">
        <title>Mycena genomes resolve the evolution of fungal bioluminescence.</title>
        <authorList>
            <person name="Tsai I.J."/>
        </authorList>
    </citation>
    <scope>NUCLEOTIDE SEQUENCE</scope>
    <source>
        <strain evidence="2">110903Hualien_Pintung</strain>
    </source>
</reference>
<keyword evidence="1" id="KW-0732">Signal</keyword>
<evidence type="ECO:0000313" key="2">
    <source>
        <dbReference type="EMBL" id="KAF7313419.1"/>
    </source>
</evidence>
<accession>A0A8H6WIF0</accession>
<evidence type="ECO:0000313" key="3">
    <source>
        <dbReference type="Proteomes" id="UP000613580"/>
    </source>
</evidence>
<organism evidence="2 3">
    <name type="scientific">Mycena chlorophos</name>
    <name type="common">Agaric fungus</name>
    <name type="synonym">Agaricus chlorophos</name>
    <dbReference type="NCBI Taxonomy" id="658473"/>
    <lineage>
        <taxon>Eukaryota</taxon>
        <taxon>Fungi</taxon>
        <taxon>Dikarya</taxon>
        <taxon>Basidiomycota</taxon>
        <taxon>Agaricomycotina</taxon>
        <taxon>Agaricomycetes</taxon>
        <taxon>Agaricomycetidae</taxon>
        <taxon>Agaricales</taxon>
        <taxon>Marasmiineae</taxon>
        <taxon>Mycenaceae</taxon>
        <taxon>Mycena</taxon>
    </lineage>
</organism>
<protein>
    <recommendedName>
        <fullName evidence="4">Extracellular membrane protein CFEM domain-containing protein</fullName>
    </recommendedName>
</protein>
<gene>
    <name evidence="2" type="ORF">HMN09_00497800</name>
</gene>
<dbReference type="Proteomes" id="UP000613580">
    <property type="component" value="Unassembled WGS sequence"/>
</dbReference>
<feature type="chain" id="PRO_5034643956" description="Extracellular membrane protein CFEM domain-containing protein" evidence="1">
    <location>
        <begin position="20"/>
        <end position="232"/>
    </location>
</feature>
<evidence type="ECO:0000256" key="1">
    <source>
        <dbReference type="SAM" id="SignalP"/>
    </source>
</evidence>
<name>A0A8H6WIF0_MYCCL</name>
<dbReference type="EMBL" id="JACAZE010000006">
    <property type="protein sequence ID" value="KAF7313419.1"/>
    <property type="molecule type" value="Genomic_DNA"/>
</dbReference>
<dbReference type="AlphaFoldDB" id="A0A8H6WIF0"/>
<dbReference type="OrthoDB" id="3030369at2759"/>
<feature type="signal peptide" evidence="1">
    <location>
        <begin position="1"/>
        <end position="19"/>
    </location>
</feature>